<reference evidence="6 7" key="1">
    <citation type="submission" date="2016-05" db="EMBL/GenBank/DDBJ databases">
        <title>A degradative enzymes factory behind the ericoid mycorrhizal symbiosis.</title>
        <authorList>
            <consortium name="DOE Joint Genome Institute"/>
            <person name="Martino E."/>
            <person name="Morin E."/>
            <person name="Grelet G."/>
            <person name="Kuo A."/>
            <person name="Kohler A."/>
            <person name="Daghino S."/>
            <person name="Barry K."/>
            <person name="Choi C."/>
            <person name="Cichocki N."/>
            <person name="Clum A."/>
            <person name="Copeland A."/>
            <person name="Hainaut M."/>
            <person name="Haridas S."/>
            <person name="Labutti K."/>
            <person name="Lindquist E."/>
            <person name="Lipzen A."/>
            <person name="Khouja H.-R."/>
            <person name="Murat C."/>
            <person name="Ohm R."/>
            <person name="Olson A."/>
            <person name="Spatafora J."/>
            <person name="Veneault-Fourrey C."/>
            <person name="Henrissat B."/>
            <person name="Grigoriev I."/>
            <person name="Martin F."/>
            <person name="Perotto S."/>
        </authorList>
    </citation>
    <scope>NUCLEOTIDE SEQUENCE [LARGE SCALE GENOMIC DNA]</scope>
    <source>
        <strain evidence="6 7">UAMH 7357</strain>
    </source>
</reference>
<dbReference type="Proteomes" id="UP000235672">
    <property type="component" value="Unassembled WGS sequence"/>
</dbReference>
<dbReference type="PANTHER" id="PTHR31465">
    <property type="entry name" value="PROTEIN RTA1-RELATED"/>
    <property type="match status" value="1"/>
</dbReference>
<dbReference type="EMBL" id="KZ613468">
    <property type="protein sequence ID" value="PMD26381.1"/>
    <property type="molecule type" value="Genomic_DNA"/>
</dbReference>
<keyword evidence="2 5" id="KW-0812">Transmembrane</keyword>
<dbReference type="OrthoDB" id="3358017at2759"/>
<feature type="transmembrane region" description="Helical" evidence="5">
    <location>
        <begin position="82"/>
        <end position="102"/>
    </location>
</feature>
<sequence>MLWAQQKILVVISKYDQFVQYDTLLSVLTGVRKLREDRWVYGYIWCLPHPQLSAKSPFTPPFVMGLAMLFSRDLPKFILYRYHPSLVAAVIFAILFMCTTFFHVFQAARKGSKFLIPLIIGGFFEIGGYITRAFAHSNETSLSIYVVQVILLLVAPALFAASIYMVLSRLILRTEGESMAPIRAKWLTKIFVCGDVLSFFVQSAGGSMVSKASSITAGKHLIVVGLFLQIIFFGIFLVTSLIFDRRLRRTPTPASMSINWQKYMLTLYFSGVLILVRSLFRVAEFTGGNAGPLMTSEVWLYVFDAVLMLGVLVSLNVVHPGDILGKKAEGSMMALSEMDTSTEAFGRK</sequence>
<evidence type="ECO:0000256" key="2">
    <source>
        <dbReference type="ARBA" id="ARBA00022692"/>
    </source>
</evidence>
<feature type="transmembrane region" description="Helical" evidence="5">
    <location>
        <begin position="142"/>
        <end position="167"/>
    </location>
</feature>
<dbReference type="Pfam" id="PF04479">
    <property type="entry name" value="RTA1"/>
    <property type="match status" value="1"/>
</dbReference>
<keyword evidence="4 5" id="KW-0472">Membrane</keyword>
<gene>
    <name evidence="6" type="ORF">NA56DRAFT_698562</name>
</gene>
<keyword evidence="7" id="KW-1185">Reference proteome</keyword>
<evidence type="ECO:0000256" key="4">
    <source>
        <dbReference type="ARBA" id="ARBA00023136"/>
    </source>
</evidence>
<comment type="subcellular location">
    <subcellularLocation>
        <location evidence="1">Membrane</location>
        <topology evidence="1">Multi-pass membrane protein</topology>
    </subcellularLocation>
</comment>
<evidence type="ECO:0000256" key="1">
    <source>
        <dbReference type="ARBA" id="ARBA00004141"/>
    </source>
</evidence>
<organism evidence="6 7">
    <name type="scientific">Hyaloscypha hepaticicola</name>
    <dbReference type="NCBI Taxonomy" id="2082293"/>
    <lineage>
        <taxon>Eukaryota</taxon>
        <taxon>Fungi</taxon>
        <taxon>Dikarya</taxon>
        <taxon>Ascomycota</taxon>
        <taxon>Pezizomycotina</taxon>
        <taxon>Leotiomycetes</taxon>
        <taxon>Helotiales</taxon>
        <taxon>Hyaloscyphaceae</taxon>
        <taxon>Hyaloscypha</taxon>
    </lineage>
</organism>
<dbReference type="InterPro" id="IPR007568">
    <property type="entry name" value="RTA1"/>
</dbReference>
<feature type="transmembrane region" description="Helical" evidence="5">
    <location>
        <begin position="263"/>
        <end position="280"/>
    </location>
</feature>
<feature type="transmembrane region" description="Helical" evidence="5">
    <location>
        <begin position="221"/>
        <end position="243"/>
    </location>
</feature>
<accession>A0A2J6QJD7</accession>
<name>A0A2J6QJD7_9HELO</name>
<evidence type="ECO:0000256" key="3">
    <source>
        <dbReference type="ARBA" id="ARBA00022989"/>
    </source>
</evidence>
<feature type="transmembrane region" description="Helical" evidence="5">
    <location>
        <begin position="300"/>
        <end position="318"/>
    </location>
</feature>
<keyword evidence="3 5" id="KW-1133">Transmembrane helix</keyword>
<evidence type="ECO:0000256" key="5">
    <source>
        <dbReference type="SAM" id="Phobius"/>
    </source>
</evidence>
<protein>
    <submittedName>
        <fullName evidence="6">RTA1-domain-containing protein</fullName>
    </submittedName>
</protein>
<evidence type="ECO:0000313" key="7">
    <source>
        <dbReference type="Proteomes" id="UP000235672"/>
    </source>
</evidence>
<proteinExistence type="predicted"/>
<dbReference type="GO" id="GO:0016020">
    <property type="term" value="C:membrane"/>
    <property type="evidence" value="ECO:0007669"/>
    <property type="project" value="UniProtKB-SubCell"/>
</dbReference>
<dbReference type="STRING" id="1745343.A0A2J6QJD7"/>
<feature type="transmembrane region" description="Helical" evidence="5">
    <location>
        <begin position="114"/>
        <end position="130"/>
    </location>
</feature>
<dbReference type="PANTHER" id="PTHR31465:SF1">
    <property type="entry name" value="PROTEIN RTA1-RELATED"/>
    <property type="match status" value="1"/>
</dbReference>
<evidence type="ECO:0000313" key="6">
    <source>
        <dbReference type="EMBL" id="PMD26381.1"/>
    </source>
</evidence>
<dbReference type="AlphaFoldDB" id="A0A2J6QJD7"/>
<feature type="transmembrane region" description="Helical" evidence="5">
    <location>
        <begin position="187"/>
        <end position="209"/>
    </location>
</feature>